<dbReference type="STRING" id="1095630.A0A2J6TM80"/>
<dbReference type="OrthoDB" id="89349at2759"/>
<evidence type="ECO:0000256" key="3">
    <source>
        <dbReference type="SAM" id="Phobius"/>
    </source>
</evidence>
<dbReference type="InterPro" id="IPR013320">
    <property type="entry name" value="ConA-like_dom_sf"/>
</dbReference>
<feature type="chain" id="PRO_5014332149" evidence="4">
    <location>
        <begin position="26"/>
        <end position="296"/>
    </location>
</feature>
<keyword evidence="3" id="KW-1133">Transmembrane helix</keyword>
<keyword evidence="4" id="KW-0732">Signal</keyword>
<keyword evidence="2 5" id="KW-0378">Hydrolase</keyword>
<sequence length="296" mass="31148">MALLRLFSSALFASVLCAAAPTASSSTTRVYCGDFDTLTSAASQNIFSTDAWGNDGSGASCISIPAGDDSFSATWKWTKNQDNVHAFPNVRLVSTQLPVQLLNLTSLNLAVDWSMTPSDGSSSLSAIGASADVVIDMFLDPNRITASSSSTKPKYEVMVWMGQFGYANAIGANITKTPPTYKLNGTTFSLYTGPNGNGQTVFSWLAASNITSFNFDISPLFDYLTSHNLLPATTYLGSVQYGTEAFHATSNVTFSASNFNLKVTKGIKKASMAMGGVAPNLALIAFLGLGGVVALL</sequence>
<dbReference type="RefSeq" id="XP_024741035.1">
    <property type="nucleotide sequence ID" value="XM_024886491.1"/>
</dbReference>
<dbReference type="GO" id="GO:0000272">
    <property type="term" value="P:polysaccharide catabolic process"/>
    <property type="evidence" value="ECO:0007669"/>
    <property type="project" value="UniProtKB-KW"/>
</dbReference>
<evidence type="ECO:0000256" key="1">
    <source>
        <dbReference type="ARBA" id="ARBA00005519"/>
    </source>
</evidence>
<dbReference type="AlphaFoldDB" id="A0A2J6TM80"/>
<keyword evidence="3" id="KW-0472">Membrane</keyword>
<evidence type="ECO:0000256" key="2">
    <source>
        <dbReference type="RuleBase" id="RU361163"/>
    </source>
</evidence>
<dbReference type="InParanoid" id="A0A2J6TM80"/>
<dbReference type="SUPFAM" id="SSF49899">
    <property type="entry name" value="Concanavalin A-like lectins/glucanases"/>
    <property type="match status" value="1"/>
</dbReference>
<name>A0A2J6TM80_9HELO</name>
<evidence type="ECO:0000313" key="5">
    <source>
        <dbReference type="EMBL" id="PMD64131.1"/>
    </source>
</evidence>
<dbReference type="Proteomes" id="UP000235371">
    <property type="component" value="Unassembled WGS sequence"/>
</dbReference>
<dbReference type="PANTHER" id="PTHR34002">
    <property type="entry name" value="BLR1656 PROTEIN"/>
    <property type="match status" value="1"/>
</dbReference>
<evidence type="ECO:0000256" key="4">
    <source>
        <dbReference type="SAM" id="SignalP"/>
    </source>
</evidence>
<dbReference type="InterPro" id="IPR013319">
    <property type="entry name" value="GH11/12"/>
</dbReference>
<protein>
    <submittedName>
        <fullName evidence="5">Glycoside hydrolase family 12 protein</fullName>
    </submittedName>
</protein>
<comment type="similarity">
    <text evidence="1 2">Belongs to the glycosyl hydrolase 12 (cellulase H) family.</text>
</comment>
<dbReference type="Gene3D" id="2.60.120.180">
    <property type="match status" value="1"/>
</dbReference>
<organism evidence="5 6">
    <name type="scientific">Hyaloscypha bicolor E</name>
    <dbReference type="NCBI Taxonomy" id="1095630"/>
    <lineage>
        <taxon>Eukaryota</taxon>
        <taxon>Fungi</taxon>
        <taxon>Dikarya</taxon>
        <taxon>Ascomycota</taxon>
        <taxon>Pezizomycotina</taxon>
        <taxon>Leotiomycetes</taxon>
        <taxon>Helotiales</taxon>
        <taxon>Hyaloscyphaceae</taxon>
        <taxon>Hyaloscypha</taxon>
        <taxon>Hyaloscypha bicolor</taxon>
    </lineage>
</organism>
<keyword evidence="2" id="KW-0624">Polysaccharide degradation</keyword>
<evidence type="ECO:0000313" key="6">
    <source>
        <dbReference type="Proteomes" id="UP000235371"/>
    </source>
</evidence>
<feature type="signal peptide" evidence="4">
    <location>
        <begin position="1"/>
        <end position="25"/>
    </location>
</feature>
<keyword evidence="2" id="KW-0326">Glycosidase</keyword>
<keyword evidence="6" id="KW-1185">Reference proteome</keyword>
<accession>A0A2J6TM80</accession>
<keyword evidence="3" id="KW-0812">Transmembrane</keyword>
<keyword evidence="2" id="KW-0119">Carbohydrate metabolism</keyword>
<reference evidence="5 6" key="1">
    <citation type="submission" date="2016-04" db="EMBL/GenBank/DDBJ databases">
        <title>A degradative enzymes factory behind the ericoid mycorrhizal symbiosis.</title>
        <authorList>
            <consortium name="DOE Joint Genome Institute"/>
            <person name="Martino E."/>
            <person name="Morin E."/>
            <person name="Grelet G."/>
            <person name="Kuo A."/>
            <person name="Kohler A."/>
            <person name="Daghino S."/>
            <person name="Barry K."/>
            <person name="Choi C."/>
            <person name="Cichocki N."/>
            <person name="Clum A."/>
            <person name="Copeland A."/>
            <person name="Hainaut M."/>
            <person name="Haridas S."/>
            <person name="Labutti K."/>
            <person name="Lindquist E."/>
            <person name="Lipzen A."/>
            <person name="Khouja H.-R."/>
            <person name="Murat C."/>
            <person name="Ohm R."/>
            <person name="Olson A."/>
            <person name="Spatafora J."/>
            <person name="Veneault-Fourrey C."/>
            <person name="Henrissat B."/>
            <person name="Grigoriev I."/>
            <person name="Martin F."/>
            <person name="Perotto S."/>
        </authorList>
    </citation>
    <scope>NUCLEOTIDE SEQUENCE [LARGE SCALE GENOMIC DNA]</scope>
    <source>
        <strain evidence="5 6">E</strain>
    </source>
</reference>
<proteinExistence type="inferred from homology"/>
<dbReference type="Pfam" id="PF01670">
    <property type="entry name" value="Glyco_hydro_12"/>
    <property type="match status" value="1"/>
</dbReference>
<dbReference type="EMBL" id="KZ613772">
    <property type="protein sequence ID" value="PMD64131.1"/>
    <property type="molecule type" value="Genomic_DNA"/>
</dbReference>
<gene>
    <name evidence="5" type="ORF">K444DRAFT_660638</name>
</gene>
<dbReference type="PANTHER" id="PTHR34002:SF11">
    <property type="entry name" value="CONCANAVALIN A-LIKE LECTIN_GLUCANASE"/>
    <property type="match status" value="1"/>
</dbReference>
<dbReference type="GeneID" id="36594568"/>
<feature type="transmembrane region" description="Helical" evidence="3">
    <location>
        <begin position="272"/>
        <end position="295"/>
    </location>
</feature>
<dbReference type="InterPro" id="IPR002594">
    <property type="entry name" value="GH12"/>
</dbReference>
<dbReference type="GO" id="GO:0008810">
    <property type="term" value="F:cellulase activity"/>
    <property type="evidence" value="ECO:0007669"/>
    <property type="project" value="InterPro"/>
</dbReference>